<accession>A0A482XV74</accession>
<comment type="caution">
    <text evidence="1">The sequence shown here is derived from an EMBL/GenBank/DDBJ whole genome shotgun (WGS) entry which is preliminary data.</text>
</comment>
<dbReference type="AlphaFoldDB" id="A0A482XV74"/>
<reference evidence="1 2" key="1">
    <citation type="submission" date="2019-02" db="EMBL/GenBank/DDBJ databases">
        <title>Genome analysis provides insights into bioremediation potentialities and Haloocin production by Natrinema altunense strain 4.1R isolated from Chott Douz in Tunisian desert.</title>
        <authorList>
            <person name="Najjari A."/>
            <person name="Youssef N."/>
            <person name="Ben Dhia O."/>
            <person name="Ferjani R."/>
            <person name="El Hidri D."/>
            <person name="Ouzari H.I."/>
            <person name="Cherif A."/>
        </authorList>
    </citation>
    <scope>NUCLEOTIDE SEQUENCE [LARGE SCALE GENOMIC DNA]</scope>
    <source>
        <strain evidence="1 2">4.1R</strain>
    </source>
</reference>
<name>A0A482XV74_9EURY</name>
<dbReference type="RefSeq" id="WP_130170977.1">
    <property type="nucleotide sequence ID" value="NZ_SHMR01000006.1"/>
</dbReference>
<dbReference type="Proteomes" id="UP000292704">
    <property type="component" value="Unassembled WGS sequence"/>
</dbReference>
<organism evidence="1 2">
    <name type="scientific">Natrinema altunense</name>
    <dbReference type="NCBI Taxonomy" id="222984"/>
    <lineage>
        <taxon>Archaea</taxon>
        <taxon>Methanobacteriati</taxon>
        <taxon>Methanobacteriota</taxon>
        <taxon>Stenosarchaea group</taxon>
        <taxon>Halobacteria</taxon>
        <taxon>Halobacteriales</taxon>
        <taxon>Natrialbaceae</taxon>
        <taxon>Natrinema</taxon>
    </lineage>
</organism>
<dbReference type="OrthoDB" id="148267at2157"/>
<gene>
    <name evidence="1" type="ORF">ELS17_12680</name>
</gene>
<proteinExistence type="predicted"/>
<evidence type="ECO:0000313" key="2">
    <source>
        <dbReference type="Proteomes" id="UP000292704"/>
    </source>
</evidence>
<dbReference type="InterPro" id="IPR011749">
    <property type="entry name" value="CHP02243"/>
</dbReference>
<evidence type="ECO:0000313" key="1">
    <source>
        <dbReference type="EMBL" id="RZH67289.1"/>
    </source>
</evidence>
<dbReference type="NCBIfam" id="TIGR02243">
    <property type="entry name" value="putative baseplate assembly protein"/>
    <property type="match status" value="1"/>
</dbReference>
<protein>
    <submittedName>
        <fullName evidence="1">Putative baseplate assembly protein</fullName>
    </submittedName>
</protein>
<sequence>MIDVGIDVPELDDRTYEEILSEATNLIPAYADEWTDANPHDPGITILEVLSWLTETYVYQLDRVTDDHREKYLALMGERRRPPTPASTRLRLSLPTDAAWGRLPAGTQFSVTDTNDADASYRFETDHAVTLTAATLERVLTVTDSGRTDNTHANRTDGMFYRAFGADATAGDACYLGFDGDPFAHAGTLTLTVSYHEDNLPEPSTHGSLESSFEPSVEPVWEYRRGDDDAWHPLSVAADGTNAFYRSGRIELVLPDDRAVTSGADTPEPPAAVRSSERPWLRCRLETAGHEIPPQFDAIEPNVVSVSHRVSVRDEALTRVGRPHETPALDGQTYAFERSPVLSATVFVDGQRWQAVPDFDASGPDDRHFVLDREAGTVTFGDGNHGRVPSADATVVADYVAGGGEAGNVPAETIWHLADPDVSLEGPIDGSDIEATPTAAATGGAARETIDDALDRVRRDRRIPYRAITADDYRYVAAHTPGLRIGRTNVLVEDGEITVVVVPFAPPDVGMPEPSEGFLRAVRQHIGDRKLLSDRVRVMGPRYVGLDISVTGRARARYAGGGHDVAVRTAIEEFVHPLTGGDGTGWPFGEALHRSELVDRIAELDVIDRVSEVTIVAHGGATIDDGTVRIDDTSLFAVKDVTTDLSIRTDSTDGGT</sequence>
<dbReference type="STRING" id="222984.GCA_000731985_01897"/>
<dbReference type="EMBL" id="SHMR01000006">
    <property type="protein sequence ID" value="RZH67289.1"/>
    <property type="molecule type" value="Genomic_DNA"/>
</dbReference>